<organism evidence="11 12">
    <name type="scientific">Phocaeicola plebeius</name>
    <dbReference type="NCBI Taxonomy" id="310297"/>
    <lineage>
        <taxon>Bacteria</taxon>
        <taxon>Pseudomonadati</taxon>
        <taxon>Bacteroidota</taxon>
        <taxon>Bacteroidia</taxon>
        <taxon>Bacteroidales</taxon>
        <taxon>Bacteroidaceae</taxon>
        <taxon>Phocaeicola</taxon>
    </lineage>
</organism>
<dbReference type="GO" id="GO:0009341">
    <property type="term" value="C:beta-galactosidase complex"/>
    <property type="evidence" value="ECO:0007669"/>
    <property type="project" value="InterPro"/>
</dbReference>
<dbReference type="SUPFAM" id="SSF50370">
    <property type="entry name" value="Ricin B-like lectins"/>
    <property type="match status" value="1"/>
</dbReference>
<dbReference type="SUPFAM" id="SSF74650">
    <property type="entry name" value="Galactose mutarotase-like"/>
    <property type="match status" value="1"/>
</dbReference>
<dbReference type="Gene3D" id="2.60.120.260">
    <property type="entry name" value="Galactose-binding domain-like"/>
    <property type="match status" value="1"/>
</dbReference>
<dbReference type="InterPro" id="IPR023232">
    <property type="entry name" value="Glyco_hydro_2_AS"/>
</dbReference>
<dbReference type="InterPro" id="IPR006102">
    <property type="entry name" value="Ig-like_GH2"/>
</dbReference>
<keyword evidence="7" id="KW-0106">Calcium</keyword>
<proteinExistence type="inferred from homology"/>
<name>A0A854BYF0_9BACT</name>
<dbReference type="EMBL" id="MNQR01000049">
    <property type="protein sequence ID" value="OKZ07088.1"/>
    <property type="molecule type" value="Genomic_DNA"/>
</dbReference>
<dbReference type="Pfam" id="PF14200">
    <property type="entry name" value="RicinB_lectin_2"/>
    <property type="match status" value="1"/>
</dbReference>
<comment type="cofactor">
    <cofactor evidence="2">
        <name>Ca(2+)</name>
        <dbReference type="ChEBI" id="CHEBI:29108"/>
    </cofactor>
</comment>
<dbReference type="InterPro" id="IPR032312">
    <property type="entry name" value="LacZ_4"/>
</dbReference>
<dbReference type="GO" id="GO:0004565">
    <property type="term" value="F:beta-galactosidase activity"/>
    <property type="evidence" value="ECO:0007669"/>
    <property type="project" value="UniProtKB-EC"/>
</dbReference>
<dbReference type="Pfam" id="PF02836">
    <property type="entry name" value="Glyco_hydro_2_C"/>
    <property type="match status" value="1"/>
</dbReference>
<evidence type="ECO:0000256" key="7">
    <source>
        <dbReference type="ARBA" id="ARBA00022837"/>
    </source>
</evidence>
<protein>
    <recommendedName>
        <fullName evidence="5">beta-galactosidase</fullName>
        <ecNumber evidence="5">3.2.1.23</ecNumber>
    </recommendedName>
    <alternativeName>
        <fullName evidence="9">Lactase</fullName>
    </alternativeName>
</protein>
<evidence type="ECO:0000259" key="10">
    <source>
        <dbReference type="SMART" id="SM01038"/>
    </source>
</evidence>
<evidence type="ECO:0000256" key="5">
    <source>
        <dbReference type="ARBA" id="ARBA00012756"/>
    </source>
</evidence>
<dbReference type="PRINTS" id="PR00132">
    <property type="entry name" value="GLHYDRLASE2"/>
</dbReference>
<dbReference type="Gene3D" id="3.20.20.80">
    <property type="entry name" value="Glycosidases"/>
    <property type="match status" value="1"/>
</dbReference>
<evidence type="ECO:0000256" key="3">
    <source>
        <dbReference type="ARBA" id="ARBA00007401"/>
    </source>
</evidence>
<evidence type="ECO:0000256" key="1">
    <source>
        <dbReference type="ARBA" id="ARBA00001412"/>
    </source>
</evidence>
<evidence type="ECO:0000256" key="8">
    <source>
        <dbReference type="ARBA" id="ARBA00023295"/>
    </source>
</evidence>
<dbReference type="PROSITE" id="PS00608">
    <property type="entry name" value="GLYCOSYL_HYDROL_F2_2"/>
    <property type="match status" value="1"/>
</dbReference>
<evidence type="ECO:0000256" key="9">
    <source>
        <dbReference type="ARBA" id="ARBA00032230"/>
    </source>
</evidence>
<dbReference type="Gene3D" id="2.70.98.10">
    <property type="match status" value="1"/>
</dbReference>
<dbReference type="InterPro" id="IPR017853">
    <property type="entry name" value="GH"/>
</dbReference>
<reference evidence="11 12" key="1">
    <citation type="journal article" date="2016" name="Nat. Biotechnol.">
        <title>Measurement of bacterial replication rates in microbial communities.</title>
        <authorList>
            <person name="Brown C.T."/>
            <person name="Olm M.R."/>
            <person name="Thomas B.C."/>
            <person name="Banfield J.F."/>
        </authorList>
    </citation>
    <scope>NUCLEOTIDE SEQUENCE [LARGE SCALE GENOMIC DNA]</scope>
    <source>
        <strain evidence="11">45_130</strain>
    </source>
</reference>
<dbReference type="Gene3D" id="2.80.10.50">
    <property type="match status" value="1"/>
</dbReference>
<keyword evidence="6" id="KW-0378">Hydrolase</keyword>
<feature type="domain" description="Beta galactosidase small chain/" evidence="10">
    <location>
        <begin position="941"/>
        <end position="1195"/>
    </location>
</feature>
<dbReference type="InterPro" id="IPR050347">
    <property type="entry name" value="Bact_Beta-galactosidase"/>
</dbReference>
<dbReference type="InterPro" id="IPR004199">
    <property type="entry name" value="B-gal_small/dom_5"/>
</dbReference>
<dbReference type="InterPro" id="IPR006104">
    <property type="entry name" value="Glyco_hydro_2_N"/>
</dbReference>
<dbReference type="GO" id="GO:0030246">
    <property type="term" value="F:carbohydrate binding"/>
    <property type="evidence" value="ECO:0007669"/>
    <property type="project" value="InterPro"/>
</dbReference>
<dbReference type="Pfam" id="PF16353">
    <property type="entry name" value="LacZ_4"/>
    <property type="match status" value="1"/>
</dbReference>
<dbReference type="Proteomes" id="UP000186685">
    <property type="component" value="Unassembled WGS sequence"/>
</dbReference>
<dbReference type="Pfam" id="PF02837">
    <property type="entry name" value="Glyco_hydro_2_N"/>
    <property type="match status" value="1"/>
</dbReference>
<evidence type="ECO:0000313" key="12">
    <source>
        <dbReference type="Proteomes" id="UP000186685"/>
    </source>
</evidence>
<dbReference type="SUPFAM" id="SSF49785">
    <property type="entry name" value="Galactose-binding domain-like"/>
    <property type="match status" value="1"/>
</dbReference>
<comment type="subunit">
    <text evidence="4">Monomer.</text>
</comment>
<dbReference type="InterPro" id="IPR014718">
    <property type="entry name" value="GH-type_carb-bd"/>
</dbReference>
<dbReference type="Gene3D" id="2.60.40.10">
    <property type="entry name" value="Immunoglobulins"/>
    <property type="match status" value="2"/>
</dbReference>
<comment type="similarity">
    <text evidence="3">Belongs to the glycosyl hydrolase 2 family.</text>
</comment>
<accession>A0A854BYF0</accession>
<evidence type="ECO:0000256" key="2">
    <source>
        <dbReference type="ARBA" id="ARBA00001913"/>
    </source>
</evidence>
<dbReference type="PANTHER" id="PTHR46323">
    <property type="entry name" value="BETA-GALACTOSIDASE"/>
    <property type="match status" value="1"/>
</dbReference>
<dbReference type="EC" id="3.2.1.23" evidence="5"/>
<evidence type="ECO:0000313" key="11">
    <source>
        <dbReference type="EMBL" id="OKZ07088.1"/>
    </source>
</evidence>
<dbReference type="AlphaFoldDB" id="A0A854BYF0"/>
<sequence length="1197" mass="135685">MANVMMKIYRFLMVLGLLVWMAQNVSSQSRYDKDKLYNVFPAKVSNKVLGYDKGSSVILKSLSKDDQKQQWNINELSGSFRFVNVFEDKALRADVDHKALVVTEVNGSDEAQLWSIQETANGVRLVPANTPSLMLVCQKDGRLQLMDRKKAETMEASLFQIRVSAVPMPEGAGMAAREKVYWEDETRFEENKEVGHATYMPYPSEKDMLADKAFYDRPWEEVHNSAYMLLNGTWAFHWVSEPSQRPLDFYKEDFDVSGWDRIPVPSNWEMQGYDRPIYANVEFPHANTPPYIQARKGFNDGGKNYGINPVGSYVRTFNLPEGWDGKRTFIHFGGIYSAAFVYLNGKYVGYSQGANNVAEFDVTKYLKPGENRLAVQVFRWSDGSYLECQDMFRMSGIFRDVYLYNVPKVSVRDHYITCLLDKDKNYKSGTMNVKLSLDNRDKLKGTKNLLVRLLDPEGRKVAESEVAVKYAPSSPVSTANVSFDLSGLSLWTAETPTLYTVQVIQRQGGKDEMAFSTKYGFRDIEVKGSLLYLNGKRVFFKGTNRHDTHPMYGRAVTTESMLWDVLTMKRNNINTIRTSHYPNAAKMYAMFDYYGLYTMDEADLENHANQSISDMPSWIPSFVDRIDRMVLRDRNHPSVIFWSLGNEAGGGANFRDCYDAAKKLDSRPVHYEGTRDGKSYGGNRFSDFYSKMYPSMDWMDEHVSAFEKPLFVCEYVHAMGNAIGNLKEYWESIEGSTATIGGAIWDWVDQAIYEPHEMKKGIYRLHTGYDFPGPHQGNFCSNGIVPATREESPKLKEVKAIYQYVAFKCVGTDASHNMVNVQVRNKYAFLSLKSFDLKWESVKNGVIVGADSLKLENILPGDSTVLNLKLSGVNLADAKKAGDEVMINLHVRMLAPTVWAEAGHEVAACQFELQKRADLPRLTFKKKKNEWTIQETDKLLMLYNKHLRAAFDKATGQMVQLNMAGKEIISHNGGFLYDNHRWIENDLFKEVANGLDAAGTCEVSVDKGIVQVSTSRGGSLCATNIVYTFMPNGVIDMDVRFSPQTANLRRCGLVCLLDSTLTQVDYYAHGPWENYVDRKDACPVGRYTLDANDTGKYVKPQSMGNREGLRSMDLKDASGKGIRIQTQGNVSFSALRYTDEDLMNTKHTWELQPRPYVVLHLDAALRGIGNASCGPETMLKYQIPQKPMSYKLRISAL</sequence>
<dbReference type="SUPFAM" id="SSF51445">
    <property type="entry name" value="(Trans)glycosidases"/>
    <property type="match status" value="1"/>
</dbReference>
<comment type="catalytic activity">
    <reaction evidence="1">
        <text>Hydrolysis of terminal non-reducing beta-D-galactose residues in beta-D-galactosides.</text>
        <dbReference type="EC" id="3.2.1.23"/>
    </reaction>
</comment>
<comment type="caution">
    <text evidence="11">The sequence shown here is derived from an EMBL/GenBank/DDBJ whole genome shotgun (WGS) entry which is preliminary data.</text>
</comment>
<dbReference type="SMART" id="SM01038">
    <property type="entry name" value="Bgal_small_N"/>
    <property type="match status" value="1"/>
</dbReference>
<dbReference type="InterPro" id="IPR006101">
    <property type="entry name" value="Glyco_hydro_2"/>
</dbReference>
<dbReference type="Pfam" id="PF00703">
    <property type="entry name" value="Glyco_hydro_2"/>
    <property type="match status" value="1"/>
</dbReference>
<dbReference type="PANTHER" id="PTHR46323:SF2">
    <property type="entry name" value="BETA-GALACTOSIDASE"/>
    <property type="match status" value="1"/>
</dbReference>
<dbReference type="InterPro" id="IPR013783">
    <property type="entry name" value="Ig-like_fold"/>
</dbReference>
<dbReference type="InterPro" id="IPR036156">
    <property type="entry name" value="Beta-gal/glucu_dom_sf"/>
</dbReference>
<dbReference type="InterPro" id="IPR011013">
    <property type="entry name" value="Gal_mutarotase_sf_dom"/>
</dbReference>
<dbReference type="GO" id="GO:0005990">
    <property type="term" value="P:lactose catabolic process"/>
    <property type="evidence" value="ECO:0007669"/>
    <property type="project" value="TreeGrafter"/>
</dbReference>
<gene>
    <name evidence="11" type="ORF">BHV76_10890</name>
</gene>
<dbReference type="SUPFAM" id="SSF49303">
    <property type="entry name" value="beta-Galactosidase/glucuronidase domain"/>
    <property type="match status" value="2"/>
</dbReference>
<dbReference type="Pfam" id="PF02929">
    <property type="entry name" value="Bgal_small_N"/>
    <property type="match status" value="1"/>
</dbReference>
<dbReference type="InterPro" id="IPR035992">
    <property type="entry name" value="Ricin_B-like_lectins"/>
</dbReference>
<keyword evidence="8" id="KW-0326">Glycosidase</keyword>
<dbReference type="CDD" id="cd00161">
    <property type="entry name" value="beta-trefoil_Ricin-like"/>
    <property type="match status" value="1"/>
</dbReference>
<evidence type="ECO:0000256" key="4">
    <source>
        <dbReference type="ARBA" id="ARBA00011245"/>
    </source>
</evidence>
<dbReference type="InterPro" id="IPR008979">
    <property type="entry name" value="Galactose-bd-like_sf"/>
</dbReference>
<dbReference type="InterPro" id="IPR006103">
    <property type="entry name" value="Glyco_hydro_2_cat"/>
</dbReference>
<evidence type="ECO:0000256" key="6">
    <source>
        <dbReference type="ARBA" id="ARBA00022801"/>
    </source>
</evidence>
<dbReference type="InterPro" id="IPR000772">
    <property type="entry name" value="Ricin_B_lectin"/>
</dbReference>